<evidence type="ECO:0008006" key="3">
    <source>
        <dbReference type="Google" id="ProtNLM"/>
    </source>
</evidence>
<gene>
    <name evidence="1" type="ORF">CCMP2556_LOCUS26844</name>
</gene>
<keyword evidence="2" id="KW-1185">Reference proteome</keyword>
<name>A0ABP0MPI5_9DINO</name>
<evidence type="ECO:0000313" key="1">
    <source>
        <dbReference type="EMBL" id="CAK9053385.1"/>
    </source>
</evidence>
<dbReference type="EMBL" id="CAXAMN010018891">
    <property type="protein sequence ID" value="CAK9053385.1"/>
    <property type="molecule type" value="Genomic_DNA"/>
</dbReference>
<protein>
    <recommendedName>
        <fullName evidence="3">Nucleotide-diphospho-sugar transferase domain-containing protein</fullName>
    </recommendedName>
</protein>
<proteinExistence type="predicted"/>
<dbReference type="Proteomes" id="UP001642484">
    <property type="component" value="Unassembled WGS sequence"/>
</dbReference>
<evidence type="ECO:0000313" key="2">
    <source>
        <dbReference type="Proteomes" id="UP001642484"/>
    </source>
</evidence>
<organism evidence="1 2">
    <name type="scientific">Durusdinium trenchii</name>
    <dbReference type="NCBI Taxonomy" id="1381693"/>
    <lineage>
        <taxon>Eukaryota</taxon>
        <taxon>Sar</taxon>
        <taxon>Alveolata</taxon>
        <taxon>Dinophyceae</taxon>
        <taxon>Suessiales</taxon>
        <taxon>Symbiodiniaceae</taxon>
        <taxon>Durusdinium</taxon>
    </lineage>
</organism>
<sequence length="510" mass="57482">MAQPEEASVLDCIIPAHEKDYKTLGRTVGSIRQFCPEVKRIFVIGGVDRPKPTDLGVEWLDEAANFWPFSHADLEDCGCRTGWLLQQLLKLYAPLLIDGLTDNVLVCDADVVWLKRVNFLLPSAACLCTFDTNNCPPIRSAVDLHRYDHFVPAMLPGVQKPRPGKETAVCHHMVFQKDILKQLIAEVEASWERPFWKAFAEAARQLQGRASEYELYYAFAMHRCPSQVQTRALPFAVVADIEGADLALHGRIFDWYRKIRSSDRRPARKGQRKPSRSSASDLGEDGNLISMLAKLTLRQEDQLNQIHLDKSFIFFVQAGKGSILPLMLKTSKDWHGQREAGQVNTSLRQHMFRSVFEELAFRASKLPFGSNDHELIRVLQNKQVLTATNSWNYLQWDSKEKTLKPAARDPLPSEEAAALIQKIHSLAAQADLIHRFSALKPMPQDSTVTDSVVVPWRLDISLRGQAAQDLYASLQQLTGSGLTQLIFVRIRPSTLQRSPLAQAIAARLTK</sequence>
<reference evidence="1 2" key="1">
    <citation type="submission" date="2024-02" db="EMBL/GenBank/DDBJ databases">
        <authorList>
            <person name="Chen Y."/>
            <person name="Shah S."/>
            <person name="Dougan E. K."/>
            <person name="Thang M."/>
            <person name="Chan C."/>
        </authorList>
    </citation>
    <scope>NUCLEOTIDE SEQUENCE [LARGE SCALE GENOMIC DNA]</scope>
</reference>
<accession>A0ABP0MPI5</accession>
<comment type="caution">
    <text evidence="1">The sequence shown here is derived from an EMBL/GenBank/DDBJ whole genome shotgun (WGS) entry which is preliminary data.</text>
</comment>